<dbReference type="InterPro" id="IPR043519">
    <property type="entry name" value="NT_sf"/>
</dbReference>
<evidence type="ECO:0000256" key="2">
    <source>
        <dbReference type="ARBA" id="ARBA00022679"/>
    </source>
</evidence>
<dbReference type="InterPro" id="IPR006674">
    <property type="entry name" value="HD_domain"/>
</dbReference>
<keyword evidence="2 8" id="KW-0808">Transferase</keyword>
<dbReference type="SUPFAM" id="SSF81301">
    <property type="entry name" value="Nucleotidyltransferase"/>
    <property type="match status" value="1"/>
</dbReference>
<comment type="similarity">
    <text evidence="8">Belongs to the tRNA nucleotidyltransferase/poly(A) polymerase family.</text>
</comment>
<dbReference type="AlphaFoldDB" id="A0A3D8P3F8"/>
<keyword evidence="4" id="KW-0548">Nucleotidyltransferase</keyword>
<keyword evidence="5" id="KW-0479">Metal-binding</keyword>
<dbReference type="OrthoDB" id="9805698at2"/>
<comment type="cofactor">
    <cofactor evidence="1">
        <name>Mg(2+)</name>
        <dbReference type="ChEBI" id="CHEBI:18420"/>
    </cofactor>
</comment>
<organism evidence="12 13">
    <name type="scientific">Ammonifex thiophilus</name>
    <dbReference type="NCBI Taxonomy" id="444093"/>
    <lineage>
        <taxon>Bacteria</taxon>
        <taxon>Bacillati</taxon>
        <taxon>Bacillota</taxon>
        <taxon>Clostridia</taxon>
        <taxon>Thermoanaerobacterales</taxon>
        <taxon>Thermoanaerobacteraceae</taxon>
        <taxon>Ammonifex</taxon>
    </lineage>
</organism>
<evidence type="ECO:0000313" key="12">
    <source>
        <dbReference type="EMBL" id="RDV83251.1"/>
    </source>
</evidence>
<dbReference type="Pfam" id="PF12627">
    <property type="entry name" value="PolyA_pol_RNAbd"/>
    <property type="match status" value="1"/>
</dbReference>
<evidence type="ECO:0000259" key="10">
    <source>
        <dbReference type="Pfam" id="PF01966"/>
    </source>
</evidence>
<proteinExistence type="inferred from homology"/>
<keyword evidence="13" id="KW-1185">Reference proteome</keyword>
<feature type="domain" description="Poly A polymerase head" evidence="9">
    <location>
        <begin position="23"/>
        <end position="147"/>
    </location>
</feature>
<dbReference type="GO" id="GO:0046872">
    <property type="term" value="F:metal ion binding"/>
    <property type="evidence" value="ECO:0007669"/>
    <property type="project" value="UniProtKB-KW"/>
</dbReference>
<dbReference type="GO" id="GO:0000049">
    <property type="term" value="F:tRNA binding"/>
    <property type="evidence" value="ECO:0007669"/>
    <property type="project" value="TreeGrafter"/>
</dbReference>
<dbReference type="Gene3D" id="1.10.3090.10">
    <property type="entry name" value="cca-adding enzyme, domain 2"/>
    <property type="match status" value="1"/>
</dbReference>
<comment type="caution">
    <text evidence="12">The sequence shown here is derived from an EMBL/GenBank/DDBJ whole genome shotgun (WGS) entry which is preliminary data.</text>
</comment>
<dbReference type="PANTHER" id="PTHR46173">
    <property type="entry name" value="CCA TRNA NUCLEOTIDYLTRANSFERASE 1, MITOCHONDRIAL"/>
    <property type="match status" value="1"/>
</dbReference>
<accession>A0A3D8P3F8</accession>
<dbReference type="EMBL" id="QSLN01000006">
    <property type="protein sequence ID" value="RDV83251.1"/>
    <property type="molecule type" value="Genomic_DNA"/>
</dbReference>
<dbReference type="Pfam" id="PF01966">
    <property type="entry name" value="HD"/>
    <property type="match status" value="1"/>
</dbReference>
<name>A0A3D8P3F8_9THEO</name>
<dbReference type="SUPFAM" id="SSF81891">
    <property type="entry name" value="Poly A polymerase C-terminal region-like"/>
    <property type="match status" value="1"/>
</dbReference>
<dbReference type="Pfam" id="PF01743">
    <property type="entry name" value="PolyA_pol"/>
    <property type="match status" value="1"/>
</dbReference>
<dbReference type="CDD" id="cd00077">
    <property type="entry name" value="HDc"/>
    <property type="match status" value="1"/>
</dbReference>
<dbReference type="CDD" id="cd05398">
    <property type="entry name" value="NT_ClassII-CCAase"/>
    <property type="match status" value="1"/>
</dbReference>
<keyword evidence="6" id="KW-0547">Nucleotide-binding</keyword>
<evidence type="ECO:0000256" key="7">
    <source>
        <dbReference type="ARBA" id="ARBA00022842"/>
    </source>
</evidence>
<feature type="domain" description="HD" evidence="10">
    <location>
        <begin position="277"/>
        <end position="364"/>
    </location>
</feature>
<protein>
    <submittedName>
        <fullName evidence="12">HD domain-containing protein</fullName>
    </submittedName>
</protein>
<reference evidence="12 13" key="1">
    <citation type="submission" date="2018-08" db="EMBL/GenBank/DDBJ databases">
        <title>Form III RuBisCO-mediated autotrophy in Thermodesulfobium bacteria.</title>
        <authorList>
            <person name="Toshchakov S.V."/>
            <person name="Kublanov I.V."/>
            <person name="Frolov E."/>
            <person name="Bonch-Osmolovskaya E.A."/>
            <person name="Tourova T.P."/>
            <person name="Chernych N.A."/>
            <person name="Lebedinsky A.V."/>
        </authorList>
    </citation>
    <scope>NUCLEOTIDE SEQUENCE [LARGE SCALE GENOMIC DNA]</scope>
    <source>
        <strain evidence="12 13">SR</strain>
    </source>
</reference>
<dbReference type="Proteomes" id="UP000256329">
    <property type="component" value="Unassembled WGS sequence"/>
</dbReference>
<dbReference type="GO" id="GO:0016779">
    <property type="term" value="F:nucleotidyltransferase activity"/>
    <property type="evidence" value="ECO:0007669"/>
    <property type="project" value="UniProtKB-KW"/>
</dbReference>
<evidence type="ECO:0000256" key="6">
    <source>
        <dbReference type="ARBA" id="ARBA00022741"/>
    </source>
</evidence>
<keyword evidence="3" id="KW-0819">tRNA processing</keyword>
<dbReference type="GO" id="GO:0000166">
    <property type="term" value="F:nucleotide binding"/>
    <property type="evidence" value="ECO:0007669"/>
    <property type="project" value="UniProtKB-KW"/>
</dbReference>
<evidence type="ECO:0000313" key="13">
    <source>
        <dbReference type="Proteomes" id="UP000256329"/>
    </source>
</evidence>
<evidence type="ECO:0000256" key="5">
    <source>
        <dbReference type="ARBA" id="ARBA00022723"/>
    </source>
</evidence>
<feature type="domain" description="tRNA nucleotidyltransferase/poly(A) polymerase RNA and SrmB- binding" evidence="11">
    <location>
        <begin position="174"/>
        <end position="226"/>
    </location>
</feature>
<evidence type="ECO:0000256" key="3">
    <source>
        <dbReference type="ARBA" id="ARBA00022694"/>
    </source>
</evidence>
<dbReference type="InterPro" id="IPR002646">
    <property type="entry name" value="PolA_pol_head_dom"/>
</dbReference>
<dbReference type="GO" id="GO:0008033">
    <property type="term" value="P:tRNA processing"/>
    <property type="evidence" value="ECO:0007669"/>
    <property type="project" value="UniProtKB-KW"/>
</dbReference>
<keyword evidence="8" id="KW-0694">RNA-binding</keyword>
<evidence type="ECO:0000256" key="4">
    <source>
        <dbReference type="ARBA" id="ARBA00022695"/>
    </source>
</evidence>
<dbReference type="Gene3D" id="1.10.246.80">
    <property type="match status" value="1"/>
</dbReference>
<evidence type="ECO:0000256" key="8">
    <source>
        <dbReference type="RuleBase" id="RU003953"/>
    </source>
</evidence>
<dbReference type="InterPro" id="IPR003607">
    <property type="entry name" value="HD/PDEase_dom"/>
</dbReference>
<keyword evidence="7" id="KW-0460">Magnesium</keyword>
<evidence type="ECO:0000256" key="1">
    <source>
        <dbReference type="ARBA" id="ARBA00001946"/>
    </source>
</evidence>
<sequence length="473" mass="54078">MVVNWPVPLVKVLKMLEEAGFEAYVVGGAVRDYLLGKPPVDLDVATSARPQEVLDLVVRSGLKAVTYGAAFGVVGVLAEGGLVEVATFRSEVYGEDPHRPEKVDFLSRLEEDLARRDFTINAMAMDLRGKLYDPFGGQEDLRRGIIRAVGDPVKRFQEDALRAFRACRFAAQLGYRVEPRTRSALSQVRERVARLSVERVRDEIERILVSDHPDVGFELMREAGLLLSSCRGRNRGREEQVLILPEVARLYGVEQNPRYHRYDVWSHTMAVLRNSPPRIALRWAALLHDVAKGLPGVRKLNRRGELCDHRHEVRSAQLAARILRRLRVRPQVARRAVFLVRCHMFSCNMRERTVIRWLGRLAADLPRRQELEEALEELFALRRADLRGGKVEAEEGLRELDRFREMVKETLARTPFYPSELALAGKDLVAILGEGPQIGKVQRELLREVQSGRLPNEREALWRFVEKRWSKPI</sequence>
<evidence type="ECO:0000259" key="11">
    <source>
        <dbReference type="Pfam" id="PF12627"/>
    </source>
</evidence>
<dbReference type="Gene3D" id="3.30.460.10">
    <property type="entry name" value="Beta Polymerase, domain 2"/>
    <property type="match status" value="1"/>
</dbReference>
<gene>
    <name evidence="12" type="ORF">DXX99_05940</name>
</gene>
<evidence type="ECO:0000259" key="9">
    <source>
        <dbReference type="Pfam" id="PF01743"/>
    </source>
</evidence>
<dbReference type="InterPro" id="IPR050264">
    <property type="entry name" value="Bact_CCA-adding_enz_type3_sf"/>
</dbReference>
<dbReference type="PANTHER" id="PTHR46173:SF1">
    <property type="entry name" value="CCA TRNA NUCLEOTIDYLTRANSFERASE 1, MITOCHONDRIAL"/>
    <property type="match status" value="1"/>
</dbReference>
<dbReference type="InterPro" id="IPR032828">
    <property type="entry name" value="PolyA_RNA-bd"/>
</dbReference>